<gene>
    <name evidence="1" type="ORF">U27_03556</name>
</gene>
<reference evidence="1" key="1">
    <citation type="journal article" date="2015" name="PeerJ">
        <title>First genomic representation of candidate bacterial phylum KSB3 points to enhanced environmental sensing as a trigger of wastewater bulking.</title>
        <authorList>
            <person name="Sekiguchi Y."/>
            <person name="Ohashi A."/>
            <person name="Parks D.H."/>
            <person name="Yamauchi T."/>
            <person name="Tyson G.W."/>
            <person name="Hugenholtz P."/>
        </authorList>
    </citation>
    <scope>NUCLEOTIDE SEQUENCE [LARGE SCALE GENOMIC DNA]</scope>
</reference>
<organism evidence="1">
    <name type="scientific">Vecturithrix granuli</name>
    <dbReference type="NCBI Taxonomy" id="1499967"/>
    <lineage>
        <taxon>Bacteria</taxon>
        <taxon>Candidatus Moduliflexota</taxon>
        <taxon>Candidatus Vecturitrichia</taxon>
        <taxon>Candidatus Vecturitrichales</taxon>
        <taxon>Candidatus Vecturitrichaceae</taxon>
        <taxon>Candidatus Vecturithrix</taxon>
    </lineage>
</organism>
<dbReference type="STRING" id="1499967.U27_03556"/>
<proteinExistence type="predicted"/>
<keyword evidence="2" id="KW-1185">Reference proteome</keyword>
<sequence length="62" mass="6824">MASWRTALTALKGRDIRGCGIPAATIPVSIAEEIVALLNFKGGSIFWGIEDERFRVKLSINY</sequence>
<dbReference type="Proteomes" id="UP000030661">
    <property type="component" value="Unassembled WGS sequence"/>
</dbReference>
<dbReference type="HOGENOM" id="CLU_2894862_0_0_0"/>
<name>A0A081BW89_VECG1</name>
<evidence type="ECO:0000313" key="1">
    <source>
        <dbReference type="EMBL" id="GAK56594.1"/>
    </source>
</evidence>
<accession>A0A081BW89</accession>
<dbReference type="AlphaFoldDB" id="A0A081BW89"/>
<dbReference type="EMBL" id="DF820465">
    <property type="protein sequence ID" value="GAK56594.1"/>
    <property type="molecule type" value="Genomic_DNA"/>
</dbReference>
<protein>
    <submittedName>
        <fullName evidence="1">Uncharacterized protein</fullName>
    </submittedName>
</protein>
<evidence type="ECO:0000313" key="2">
    <source>
        <dbReference type="Proteomes" id="UP000030661"/>
    </source>
</evidence>